<evidence type="ECO:0000313" key="7">
    <source>
        <dbReference type="Proteomes" id="UP000694843"/>
    </source>
</evidence>
<evidence type="ECO:0000313" key="8">
    <source>
        <dbReference type="RefSeq" id="XP_047738290.1"/>
    </source>
</evidence>
<evidence type="ECO:0000256" key="5">
    <source>
        <dbReference type="SAM" id="SignalP"/>
    </source>
</evidence>
<dbReference type="GO" id="GO:0016298">
    <property type="term" value="F:lipase activity"/>
    <property type="evidence" value="ECO:0007669"/>
    <property type="project" value="InterPro"/>
</dbReference>
<dbReference type="InterPro" id="IPR000734">
    <property type="entry name" value="TAG_lipase"/>
</dbReference>
<comment type="subcellular location">
    <subcellularLocation>
        <location evidence="1">Secreted</location>
    </subcellularLocation>
</comment>
<feature type="signal peptide" evidence="5">
    <location>
        <begin position="1"/>
        <end position="31"/>
    </location>
</feature>
<evidence type="ECO:0000259" key="6">
    <source>
        <dbReference type="Pfam" id="PF00151"/>
    </source>
</evidence>
<keyword evidence="3" id="KW-0964">Secreted</keyword>
<comment type="similarity">
    <text evidence="2 4">Belongs to the AB hydrolase superfamily. Lipase family.</text>
</comment>
<dbReference type="OrthoDB" id="199913at2759"/>
<dbReference type="InterPro" id="IPR029058">
    <property type="entry name" value="AB_hydrolase_fold"/>
</dbReference>
<accession>A0A979FML2</accession>
<dbReference type="SUPFAM" id="SSF53474">
    <property type="entry name" value="alpha/beta-Hydrolases"/>
    <property type="match status" value="1"/>
</dbReference>
<dbReference type="Pfam" id="PF00151">
    <property type="entry name" value="Lipase"/>
    <property type="match status" value="1"/>
</dbReference>
<feature type="domain" description="Lipase" evidence="6">
    <location>
        <begin position="93"/>
        <end position="312"/>
    </location>
</feature>
<evidence type="ECO:0000256" key="1">
    <source>
        <dbReference type="ARBA" id="ARBA00004613"/>
    </source>
</evidence>
<dbReference type="AlphaFoldDB" id="A0A979FML2"/>
<reference evidence="8" key="1">
    <citation type="submission" date="2025-08" db="UniProtKB">
        <authorList>
            <consortium name="RefSeq"/>
        </authorList>
    </citation>
    <scope>IDENTIFICATION</scope>
    <source>
        <tissue evidence="8">Whole organism</tissue>
    </source>
</reference>
<dbReference type="PANTHER" id="PTHR11610:SF178">
    <property type="entry name" value="LIPASE MEMBER H-A-LIKE PROTEIN"/>
    <property type="match status" value="1"/>
</dbReference>
<keyword evidence="5" id="KW-0732">Signal</keyword>
<evidence type="ECO:0000256" key="2">
    <source>
        <dbReference type="ARBA" id="ARBA00010701"/>
    </source>
</evidence>
<sequence length="331" mass="36483">MRTVISNMSHLMAREPIIFFFSLVIFTKASAIPSGSGDTNQILSDDFSLGTKNQTSTNNNSSYQHNVSVGVDIYGLQRELSGMASRDLFDHLEPTFLITSSPDQIDPWVLKLSEGWLHNMSLNRDGPVYILVYGWHSSGNSSNSFATSSLVSSLTWVLTGELLRTSVTANVVEMDWRVGASEDYKKARRNAKFVARRWLARFIESLQRVHGIPQSKFHLIGHSMGAHLCGFAGKFLQKKYRINVGRITGLDPAGPGYARKSSSGRLDYSDAHFVDVIHTDTYGLGHLGLAEPIGHLDFYPNGGGSQPGCSGGLLELQYHRQSKMLKNGVQG</sequence>
<protein>
    <submittedName>
        <fullName evidence="8">Hepatic triacylglycerol lipase</fullName>
    </submittedName>
</protein>
<dbReference type="Proteomes" id="UP000694843">
    <property type="component" value="Unplaced"/>
</dbReference>
<keyword evidence="7" id="KW-1185">Reference proteome</keyword>
<dbReference type="KEGG" id="hazt:108672315"/>
<feature type="chain" id="PRO_5037815078" evidence="5">
    <location>
        <begin position="32"/>
        <end position="331"/>
    </location>
</feature>
<name>A0A979FML2_HYAAZ</name>
<gene>
    <name evidence="8" type="primary">LOC108672315</name>
</gene>
<dbReference type="GeneID" id="108672315"/>
<organism evidence="7 8">
    <name type="scientific">Hyalella azteca</name>
    <name type="common">Amphipod</name>
    <dbReference type="NCBI Taxonomy" id="294128"/>
    <lineage>
        <taxon>Eukaryota</taxon>
        <taxon>Metazoa</taxon>
        <taxon>Ecdysozoa</taxon>
        <taxon>Arthropoda</taxon>
        <taxon>Crustacea</taxon>
        <taxon>Multicrustacea</taxon>
        <taxon>Malacostraca</taxon>
        <taxon>Eumalacostraca</taxon>
        <taxon>Peracarida</taxon>
        <taxon>Amphipoda</taxon>
        <taxon>Senticaudata</taxon>
        <taxon>Talitrida</taxon>
        <taxon>Talitroidea</taxon>
        <taxon>Hyalellidae</taxon>
        <taxon>Hyalella</taxon>
    </lineage>
</organism>
<dbReference type="OMA" id="VISNMSH"/>
<evidence type="ECO:0000256" key="4">
    <source>
        <dbReference type="RuleBase" id="RU004262"/>
    </source>
</evidence>
<dbReference type="InterPro" id="IPR013818">
    <property type="entry name" value="Lipase"/>
</dbReference>
<dbReference type="GO" id="GO:0016042">
    <property type="term" value="P:lipid catabolic process"/>
    <property type="evidence" value="ECO:0007669"/>
    <property type="project" value="TreeGrafter"/>
</dbReference>
<dbReference type="RefSeq" id="XP_047738290.1">
    <property type="nucleotide sequence ID" value="XM_047882334.1"/>
</dbReference>
<evidence type="ECO:0000256" key="3">
    <source>
        <dbReference type="ARBA" id="ARBA00022525"/>
    </source>
</evidence>
<dbReference type="GO" id="GO:0005615">
    <property type="term" value="C:extracellular space"/>
    <property type="evidence" value="ECO:0007669"/>
    <property type="project" value="TreeGrafter"/>
</dbReference>
<dbReference type="PANTHER" id="PTHR11610">
    <property type="entry name" value="LIPASE"/>
    <property type="match status" value="1"/>
</dbReference>
<dbReference type="Gene3D" id="3.40.50.1820">
    <property type="entry name" value="alpha/beta hydrolase"/>
    <property type="match status" value="1"/>
</dbReference>
<proteinExistence type="inferred from homology"/>